<evidence type="ECO:0000313" key="7">
    <source>
        <dbReference type="Ensembl" id="ENSPMRP00000014186.1"/>
    </source>
</evidence>
<dbReference type="Proteomes" id="UP000472272">
    <property type="component" value="Chromosome 4"/>
</dbReference>
<feature type="region of interest" description="Disordered" evidence="5">
    <location>
        <begin position="1"/>
        <end position="56"/>
    </location>
</feature>
<keyword evidence="3" id="KW-0430">Lectin</keyword>
<dbReference type="Gene3D" id="2.80.10.50">
    <property type="match status" value="1"/>
</dbReference>
<dbReference type="SUPFAM" id="SSF50370">
    <property type="entry name" value="Ricin B-like lectins"/>
    <property type="match status" value="1"/>
</dbReference>
<evidence type="ECO:0000256" key="4">
    <source>
        <dbReference type="ARBA" id="ARBA00022737"/>
    </source>
</evidence>
<evidence type="ECO:0000313" key="8">
    <source>
        <dbReference type="Proteomes" id="UP000472272"/>
    </source>
</evidence>
<keyword evidence="8" id="KW-1185">Reference proteome</keyword>
<reference evidence="7 8" key="1">
    <citation type="journal article" date="2019" name="Proc. Natl. Acad. Sci. U.S.A.">
        <title>Regulatory changes in pterin and carotenoid genes underlie balanced color polymorphisms in the wall lizard.</title>
        <authorList>
            <person name="Andrade P."/>
            <person name="Pinho C."/>
            <person name="Perez I de Lanuza G."/>
            <person name="Afonso S."/>
            <person name="Brejcha J."/>
            <person name="Rubin C.J."/>
            <person name="Wallerman O."/>
            <person name="Pereira P."/>
            <person name="Sabatino S.J."/>
            <person name="Bellati A."/>
            <person name="Pellitteri-Rosa D."/>
            <person name="Bosakova Z."/>
            <person name="Bunikis I."/>
            <person name="Carretero M.A."/>
            <person name="Feiner N."/>
            <person name="Marsik P."/>
            <person name="Pauperio F."/>
            <person name="Salvi D."/>
            <person name="Soler L."/>
            <person name="While G.M."/>
            <person name="Uller T."/>
            <person name="Font E."/>
            <person name="Andersson L."/>
            <person name="Carneiro M."/>
        </authorList>
    </citation>
    <scope>NUCLEOTIDE SEQUENCE</scope>
</reference>
<feature type="compositionally biased region" description="Polar residues" evidence="5">
    <location>
        <begin position="186"/>
        <end position="220"/>
    </location>
</feature>
<feature type="compositionally biased region" description="Basic residues" evidence="5">
    <location>
        <begin position="1"/>
        <end position="10"/>
    </location>
</feature>
<dbReference type="GO" id="GO:0051018">
    <property type="term" value="F:protein kinase A binding"/>
    <property type="evidence" value="ECO:0007669"/>
    <property type="project" value="Ensembl"/>
</dbReference>
<dbReference type="OrthoDB" id="9895617at2759"/>
<feature type="compositionally biased region" description="Polar residues" evidence="5">
    <location>
        <begin position="260"/>
        <end position="270"/>
    </location>
</feature>
<dbReference type="SMART" id="SM00458">
    <property type="entry name" value="RICIN"/>
    <property type="match status" value="1"/>
</dbReference>
<dbReference type="InterPro" id="IPR011024">
    <property type="entry name" value="G_crystallin-like"/>
</dbReference>
<dbReference type="InterPro" id="IPR035992">
    <property type="entry name" value="Ricin_B-like_lectins"/>
</dbReference>
<feature type="region of interest" description="Disordered" evidence="5">
    <location>
        <begin position="1707"/>
        <end position="1739"/>
    </location>
</feature>
<dbReference type="KEGG" id="pmua:114595936"/>
<evidence type="ECO:0000259" key="6">
    <source>
        <dbReference type="PROSITE" id="PS50915"/>
    </source>
</evidence>
<feature type="domain" description="Beta/gamma crystallin 'Greek key'" evidence="6">
    <location>
        <begin position="2033"/>
        <end position="2077"/>
    </location>
</feature>
<feature type="region of interest" description="Disordered" evidence="5">
    <location>
        <begin position="255"/>
        <end position="308"/>
    </location>
</feature>
<name>A0A670IR49_PODMU</name>
<feature type="region of interest" description="Disordered" evidence="5">
    <location>
        <begin position="140"/>
        <end position="224"/>
    </location>
</feature>
<evidence type="ECO:0000256" key="1">
    <source>
        <dbReference type="ARBA" id="ARBA00009646"/>
    </source>
</evidence>
<dbReference type="PROSITE" id="PS50231">
    <property type="entry name" value="RICIN_B_LECTIN"/>
    <property type="match status" value="1"/>
</dbReference>
<dbReference type="GO" id="GO:0002088">
    <property type="term" value="P:lens development in camera-type eye"/>
    <property type="evidence" value="ECO:0007669"/>
    <property type="project" value="TreeGrafter"/>
</dbReference>
<feature type="domain" description="Beta/gamma crystallin 'Greek key'" evidence="6">
    <location>
        <begin position="2347"/>
        <end position="2388"/>
    </location>
</feature>
<feature type="compositionally biased region" description="Basic and acidic residues" evidence="5">
    <location>
        <begin position="89"/>
        <end position="101"/>
    </location>
</feature>
<dbReference type="OMA" id="QIWHYSR"/>
<feature type="region of interest" description="Disordered" evidence="5">
    <location>
        <begin position="85"/>
        <end position="121"/>
    </location>
</feature>
<dbReference type="CTD" id="131544"/>
<feature type="compositionally biased region" description="Low complexity" evidence="5">
    <location>
        <begin position="283"/>
        <end position="296"/>
    </location>
</feature>
<dbReference type="Pfam" id="PF00652">
    <property type="entry name" value="Ricin_B_lectin"/>
    <property type="match status" value="1"/>
</dbReference>
<dbReference type="SUPFAM" id="SSF49695">
    <property type="entry name" value="gamma-Crystallin-like"/>
    <property type="match status" value="3"/>
</dbReference>
<reference evidence="7" key="3">
    <citation type="submission" date="2025-09" db="UniProtKB">
        <authorList>
            <consortium name="Ensembl"/>
        </authorList>
    </citation>
    <scope>IDENTIFICATION</scope>
</reference>
<feature type="compositionally biased region" description="Low complexity" evidence="5">
    <location>
        <begin position="11"/>
        <end position="25"/>
    </location>
</feature>
<reference evidence="7" key="2">
    <citation type="submission" date="2025-08" db="UniProtKB">
        <authorList>
            <consortium name="Ensembl"/>
        </authorList>
    </citation>
    <scope>IDENTIFICATION</scope>
</reference>
<dbReference type="PANTHER" id="PTHR11818:SF38">
    <property type="entry name" value="VERY LARGE A-KINASE ANCHOR PROTEIN"/>
    <property type="match status" value="1"/>
</dbReference>
<dbReference type="RefSeq" id="XP_028582633.1">
    <property type="nucleotide sequence ID" value="XM_028726800.1"/>
</dbReference>
<keyword evidence="4" id="KW-0677">Repeat</keyword>
<dbReference type="PROSITE" id="PS50915">
    <property type="entry name" value="CRYSTALLIN_BETA_GAMMA"/>
    <property type="match status" value="6"/>
</dbReference>
<dbReference type="SMART" id="SM00247">
    <property type="entry name" value="XTALbg"/>
    <property type="match status" value="5"/>
</dbReference>
<evidence type="ECO:0000256" key="5">
    <source>
        <dbReference type="SAM" id="MobiDB-lite"/>
    </source>
</evidence>
<dbReference type="GO" id="GO:0030246">
    <property type="term" value="F:carbohydrate binding"/>
    <property type="evidence" value="ECO:0007669"/>
    <property type="project" value="UniProtKB-KW"/>
</dbReference>
<sequence>MSGGSSRRRSGSSWHSSFSRLFSRSPSKEQEAAGTAAAAAAPPQQPGARSFETDQNECTSVAFQRKQSTPLPELLKISVCDSKNLSTEELSRSTTQEELKKANSLPSLVHEGKNASNDRQPKEGFFQYLGSLFGIASKSSYKETEHSNLGDGCHRTGKDFASPASHQEGGHADHPKPEIFVISTPGGDQTAANKEEQANSVKSTSSGSQDLQKAQEQSAEASKKTECELGAPAVTYATYRGSARIKQLLKKQAELEQEKQTSTSINSTTAKNKENRTVSLPDSETTTTKTESSLKTNSGAKTNDDTKDSQAIVFLPEMDLGRNSLDVLGNCEHKELKNKITSLTEMETIKNCIEELVSVKHTAVSSTPELNRNLLLEPTLLQKKANFSCQNRDAVSMSSENSRLLENREEVLGEIQMEIQSINATTVGFQKGMQFCAFSNTETKETMQEEFFSHPKVDLGDNEQQLLENKGPCNSWTEDQFKLKAENQTLYLNSVIGRGQAVSRVESETEESHHKVTEQKEKNMQIISPDGHLPLHEQKVGEELELVLQDTNCKKGDISAGVGMLASVQSKEMVQNVDIYGKSDLKCEEATEPIVLTDIQNNHNFLMTSENGTNNFTNDNLYVPVTQFDHVRMTDASPNATEVNHANTSLLAAEYENVVSRVASAALETGDTSTEEAVGTMDGAPLILEAKDDNCHISERVEDETLIETLTGLHSPLPLAEEKTKPIKLENSELKSNTGTTTAAKPIPSLLKTAEVVMSAQKNDPLVVEIKNQTEAKMAYETKEDITIGLPPASSSKETCFPEISPPVVKSEENSYLSFPSSPLCVLVGNSFISGDSKIILDDVSKPVLNSEDHSLLGALCSLADKQDCTNQSLSDSAGTINGKICCSASTCENNQVISKSEDCGPGSLLIAAESGCAGQVPGTFLESESIPETKITFDTAEIADSRSEILLRSEEMKDMSASCLVDSRSNLAKEDLPVSTFENLYTFKPVSPIRCFKDSSKLSSPACETSDFVLDKNHSLPIDSEEKKGKVSPKYKPNSLHSKSVSEAEYPVPFLSPVACEVEATEPVKIIPGMSFTTQQRKEEQRTSGQLNLHYLAAAAAAAAAANANANSNTFEMGDQAITTLFTESSSQFSKEALNDVETGRQVQIKSQDLTVLLKKADEIVDAVLRLAIEEIRSKQAAGVCQTNDIKDNLLGLSLQKDQKNRKMLSESKEMQSRNSSSKHFNEGCIRKLSEVKAKDTLGTNIKDEKIPFDITDKIDLHSSIALKAKEIIDGVINAAIRKVTYNQHEDHLSNGILQNSALKSNTEASKKLTTDTELTAKLPEIIEEPLNLSPIYGISVCNIISEGKVANSSASLYINMKDDHKEITGGEQKNENDWSDPTATIECSPPIVNGKNSKHVNCTMCMTDAGEETKWTIDDESEYSSYSINEDTVMDEVHLPPFGPLDSLGNNVGKNLPEYVFKEGDSAEVVREEPCEKYYEIESEKVCGKMTKAYPVPQNVCQFGTQFSMSERPVMNSSAKIGLNSDFSFKEEAVVETGLTVLKEYYLDVDDDCGNGEKSPKLFASSPPEELDSSSFTILYEGALQDDSYFFSTEEPDHPLSSPPDQSLDNNQHFLMCKTVKGKLESVHPCEQSNQLNNLSSEAFVTVEAKRFSVYPFSLSPIYEDDSSQEDLLSADGSPEGNPIERANQSLSVLSLLQSVSERLRSSSQCNDEEEENICEENKPEDEKEAYLSSQGPNSLCTAVPENIHEKRYSHFLSKEALNAEETLSLSSMPSAQLLQKSDRDIRSSSKSIYYESLQSSRTYSSEKGTRFRGVLVPKDQQPESSGLQKPAAFQVCPVDREGLKCNQRPGKMVIWDVHGNTIEIYHDVVDATAWVFSKEALIRVVRGCWIMYENPGFLGEKYVLEEGEEMLHDLLNPHSEKHQKNFRVGSIRQVVKDCSVPEIELYPQDSTDHAPVCIQSAVANLEELEVKPHTLFVKAGVWLAYSDINYKGEVMVLEENHSPCEISAADVKSLHPLKMGGLKVQMPTNIKMIIYETPYFGGWHKELSENTDCFPNFFENAGDFQGIGSIRVIGGIWVAYEKERYKGQQYLLEEGEFEDWKSWGGVSSVLLSFRFLQADFMESAITLFESDEENGKSLDIANQEVPDLEMAGFGSLTRSVNVKSGAWVAYQQKHFCGEQYILEKGKYKSFFDWGGSSETIMSIRPIKLEPLGNHEPKHWLKAFSGTHFKGSCIDVTREVAGFASFTPCSFKVLRGCWLLHYQGETAEDQCVLEEDLYPDLTSCGCPAAAVKSLKPLEYVFAEPLISLFALENCEGRELHLQEAASSILNKDLHFLTQSVWVKSGLWIAYEGCSFLGKQLLLEPSKISNWTQFSGWKVIGSLRPVKQPAAYFKIKNRSLDKYLTVAGNLMDARAASLCLSPLNGKTTQIWRYRSGLLKSKVNDACLDVIGGRDVPGAKVALWVEHGKARQKWLLNQDGTISSYLSDQLVLDIKGGYYYDRSHIVVNQLDTSKCTQIWDFEIL</sequence>
<dbReference type="FunFam" id="2.60.20.10:FF:000008">
    <property type="entry name" value="very large A-kinase anchor protein"/>
    <property type="match status" value="1"/>
</dbReference>
<feature type="compositionally biased region" description="Basic and acidic residues" evidence="5">
    <location>
        <begin position="1722"/>
        <end position="1732"/>
    </location>
</feature>
<keyword evidence="2" id="KW-0597">Phosphoprotein</keyword>
<dbReference type="GO" id="GO:0005212">
    <property type="term" value="F:structural constituent of eye lens"/>
    <property type="evidence" value="ECO:0007669"/>
    <property type="project" value="TreeGrafter"/>
</dbReference>
<feature type="compositionally biased region" description="Basic and acidic residues" evidence="5">
    <location>
        <begin position="1206"/>
        <end position="1217"/>
    </location>
</feature>
<feature type="domain" description="Beta/gamma crystallin 'Greek key'" evidence="6">
    <location>
        <begin position="2168"/>
        <end position="2210"/>
    </location>
</feature>
<dbReference type="GeneID" id="114595936"/>
<dbReference type="FunFam" id="2.60.20.10:FF:000009">
    <property type="entry name" value="very large A-kinase anchor protein"/>
    <property type="match status" value="1"/>
</dbReference>
<dbReference type="GO" id="GO:0032991">
    <property type="term" value="C:protein-containing complex"/>
    <property type="evidence" value="ECO:0007669"/>
    <property type="project" value="Ensembl"/>
</dbReference>
<feature type="compositionally biased region" description="Basic and acidic residues" evidence="5">
    <location>
        <begin position="140"/>
        <end position="158"/>
    </location>
</feature>
<dbReference type="CDD" id="cd23463">
    <property type="entry name" value="beta-trefoil_Ricin_vlAKAP"/>
    <property type="match status" value="1"/>
</dbReference>
<protein>
    <submittedName>
        <fullName evidence="7">Crystallin beta-gamma domain containing 3</fullName>
    </submittedName>
</protein>
<comment type="similarity">
    <text evidence="1">Belongs to the beta/gamma-crystallin family.</text>
</comment>
<dbReference type="Pfam" id="PF00030">
    <property type="entry name" value="Crystall"/>
    <property type="match status" value="5"/>
</dbReference>
<dbReference type="InterPro" id="IPR000772">
    <property type="entry name" value="Ricin_B_lectin"/>
</dbReference>
<evidence type="ECO:0000256" key="2">
    <source>
        <dbReference type="ARBA" id="ARBA00022553"/>
    </source>
</evidence>
<organism evidence="7 8">
    <name type="scientific">Podarcis muralis</name>
    <name type="common">Wall lizard</name>
    <name type="synonym">Lacerta muralis</name>
    <dbReference type="NCBI Taxonomy" id="64176"/>
    <lineage>
        <taxon>Eukaryota</taxon>
        <taxon>Metazoa</taxon>
        <taxon>Chordata</taxon>
        <taxon>Craniata</taxon>
        <taxon>Vertebrata</taxon>
        <taxon>Euteleostomi</taxon>
        <taxon>Lepidosauria</taxon>
        <taxon>Squamata</taxon>
        <taxon>Bifurcata</taxon>
        <taxon>Unidentata</taxon>
        <taxon>Episquamata</taxon>
        <taxon>Laterata</taxon>
        <taxon>Lacertibaenia</taxon>
        <taxon>Lacertidae</taxon>
        <taxon>Podarcis</taxon>
    </lineage>
</organism>
<dbReference type="FunFam" id="2.60.20.10:FF:000006">
    <property type="entry name" value="Very large A-kinase anchor protein"/>
    <property type="match status" value="1"/>
</dbReference>
<feature type="compositionally biased region" description="Low complexity" evidence="5">
    <location>
        <begin position="32"/>
        <end position="48"/>
    </location>
</feature>
<feature type="domain" description="Beta/gamma crystallin 'Greek key'" evidence="6">
    <location>
        <begin position="1890"/>
        <end position="1938"/>
    </location>
</feature>
<dbReference type="GeneTree" id="ENSGT00940000160816"/>
<dbReference type="FunFam" id="2.60.20.10:FF:000011">
    <property type="entry name" value="very large A-kinase anchor protein"/>
    <property type="match status" value="1"/>
</dbReference>
<feature type="domain" description="Beta/gamma crystallin 'Greek key'" evidence="6">
    <location>
        <begin position="1983"/>
        <end position="2021"/>
    </location>
</feature>
<dbReference type="FunFam" id="2.80.10.50:FF:000038">
    <property type="entry name" value="very large A-kinase anchor protein isoform X1"/>
    <property type="match status" value="1"/>
</dbReference>
<dbReference type="Gene3D" id="2.60.20.10">
    <property type="entry name" value="Crystallins"/>
    <property type="match status" value="6"/>
</dbReference>
<evidence type="ECO:0000256" key="3">
    <source>
        <dbReference type="ARBA" id="ARBA00022734"/>
    </source>
</evidence>
<gene>
    <name evidence="7" type="primary">CRYBG3</name>
</gene>
<feature type="domain" description="Beta/gamma crystallin 'Greek key'" evidence="6">
    <location>
        <begin position="2078"/>
        <end position="2120"/>
    </location>
</feature>
<accession>A0A670IR49</accession>
<dbReference type="PANTHER" id="PTHR11818">
    <property type="entry name" value="BETA/GAMMA CRYSTALLIN"/>
    <property type="match status" value="1"/>
</dbReference>
<proteinExistence type="inferred from homology"/>
<dbReference type="GO" id="GO:0007601">
    <property type="term" value="P:visual perception"/>
    <property type="evidence" value="ECO:0007669"/>
    <property type="project" value="TreeGrafter"/>
</dbReference>
<dbReference type="PRINTS" id="PR01367">
    <property type="entry name" value="BGCRYSTALLIN"/>
</dbReference>
<dbReference type="InterPro" id="IPR001064">
    <property type="entry name" value="Beta/gamma_crystallin"/>
</dbReference>
<dbReference type="InterPro" id="IPR050252">
    <property type="entry name" value="Beta/Gamma-Crystallin"/>
</dbReference>
<feature type="compositionally biased region" description="Basic and acidic residues" evidence="5">
    <location>
        <begin position="168"/>
        <end position="177"/>
    </location>
</feature>
<feature type="region of interest" description="Disordered" evidence="5">
    <location>
        <begin position="1206"/>
        <end position="1225"/>
    </location>
</feature>
<dbReference type="Ensembl" id="ENSPMRT00000015155.1">
    <property type="protein sequence ID" value="ENSPMRP00000014186.1"/>
    <property type="gene ID" value="ENSPMRG00000009398.1"/>
</dbReference>